<protein>
    <submittedName>
        <fullName evidence="1">Uncharacterized protein</fullName>
    </submittedName>
</protein>
<dbReference type="EMBL" id="LCCN01000001">
    <property type="protein sequence ID" value="KKS33288.1"/>
    <property type="molecule type" value="Genomic_DNA"/>
</dbReference>
<dbReference type="AlphaFoldDB" id="A0A0G1B712"/>
<reference evidence="1 2" key="1">
    <citation type="journal article" date="2015" name="Nature">
        <title>rRNA introns, odd ribosomes, and small enigmatic genomes across a large radiation of phyla.</title>
        <authorList>
            <person name="Brown C.T."/>
            <person name="Hug L.A."/>
            <person name="Thomas B.C."/>
            <person name="Sharon I."/>
            <person name="Castelle C.J."/>
            <person name="Singh A."/>
            <person name="Wilkins M.J."/>
            <person name="Williams K.H."/>
            <person name="Banfield J.F."/>
        </authorList>
    </citation>
    <scope>NUCLEOTIDE SEQUENCE [LARGE SCALE GENOMIC DNA]</scope>
</reference>
<sequence length="52" mass="5436">MLNVLGLPTYLSQMADSPALTDFLTLSSVLVSSVILNVCGEMPSSPCSMSQS</sequence>
<organism evidence="1 2">
    <name type="scientific">Candidatus Amesbacteria bacterium GW2011_GWA2_42_12</name>
    <dbReference type="NCBI Taxonomy" id="1618356"/>
    <lineage>
        <taxon>Bacteria</taxon>
        <taxon>Candidatus Amesiibacteriota</taxon>
    </lineage>
</organism>
<accession>A0A0G1B712</accession>
<evidence type="ECO:0000313" key="2">
    <source>
        <dbReference type="Proteomes" id="UP000034160"/>
    </source>
</evidence>
<gene>
    <name evidence="1" type="ORF">UU93_C0001G0119</name>
</gene>
<name>A0A0G1B712_9BACT</name>
<proteinExistence type="predicted"/>
<dbReference type="STRING" id="1618356.UU93_C0001G0119"/>
<evidence type="ECO:0000313" key="1">
    <source>
        <dbReference type="EMBL" id="KKS33288.1"/>
    </source>
</evidence>
<comment type="caution">
    <text evidence="1">The sequence shown here is derived from an EMBL/GenBank/DDBJ whole genome shotgun (WGS) entry which is preliminary data.</text>
</comment>
<dbReference type="Proteomes" id="UP000034160">
    <property type="component" value="Unassembled WGS sequence"/>
</dbReference>